<evidence type="ECO:0000256" key="1">
    <source>
        <dbReference type="ARBA" id="ARBA00022737"/>
    </source>
</evidence>
<name>A0A5P1FFS8_ASPOF</name>
<dbReference type="PANTHER" id="PTHR10627">
    <property type="entry name" value="SCP160"/>
    <property type="match status" value="1"/>
</dbReference>
<dbReference type="PANTHER" id="PTHR10627:SF74">
    <property type="entry name" value="OS08G0526500 PROTEIN"/>
    <property type="match status" value="1"/>
</dbReference>
<gene>
    <name evidence="4" type="ORF">A4U43_C02F4370</name>
</gene>
<reference evidence="5" key="1">
    <citation type="journal article" date="2017" name="Nat. Commun.">
        <title>The asparagus genome sheds light on the origin and evolution of a young Y chromosome.</title>
        <authorList>
            <person name="Harkess A."/>
            <person name="Zhou J."/>
            <person name="Xu C."/>
            <person name="Bowers J.E."/>
            <person name="Van der Hulst R."/>
            <person name="Ayyampalayam S."/>
            <person name="Mercati F."/>
            <person name="Riccardi P."/>
            <person name="McKain M.R."/>
            <person name="Kakrana A."/>
            <person name="Tang H."/>
            <person name="Ray J."/>
            <person name="Groenendijk J."/>
            <person name="Arikit S."/>
            <person name="Mathioni S.M."/>
            <person name="Nakano M."/>
            <person name="Shan H."/>
            <person name="Telgmann-Rauber A."/>
            <person name="Kanno A."/>
            <person name="Yue Z."/>
            <person name="Chen H."/>
            <person name="Li W."/>
            <person name="Chen Y."/>
            <person name="Xu X."/>
            <person name="Zhang Y."/>
            <person name="Luo S."/>
            <person name="Chen H."/>
            <person name="Gao J."/>
            <person name="Mao Z."/>
            <person name="Pires J.C."/>
            <person name="Luo M."/>
            <person name="Kudrna D."/>
            <person name="Wing R.A."/>
            <person name="Meyers B.C."/>
            <person name="Yi K."/>
            <person name="Kong H."/>
            <person name="Lavrijsen P."/>
            <person name="Sunseri F."/>
            <person name="Falavigna A."/>
            <person name="Ye Y."/>
            <person name="Leebens-Mack J.H."/>
            <person name="Chen G."/>
        </authorList>
    </citation>
    <scope>NUCLEOTIDE SEQUENCE [LARGE SCALE GENOMIC DNA]</scope>
    <source>
        <strain evidence="5">cv. DH0086</strain>
    </source>
</reference>
<dbReference type="AlphaFoldDB" id="A0A5P1FFS8"/>
<evidence type="ECO:0000313" key="4">
    <source>
        <dbReference type="EMBL" id="ONK77225.1"/>
    </source>
</evidence>
<dbReference type="Gramene" id="ONK77225">
    <property type="protein sequence ID" value="ONK77225"/>
    <property type="gene ID" value="A4U43_C02F4370"/>
</dbReference>
<feature type="domain" description="SAM" evidence="3">
    <location>
        <begin position="126"/>
        <end position="181"/>
    </location>
</feature>
<organism evidence="4 5">
    <name type="scientific">Asparagus officinalis</name>
    <name type="common">Garden asparagus</name>
    <dbReference type="NCBI Taxonomy" id="4686"/>
    <lineage>
        <taxon>Eukaryota</taxon>
        <taxon>Viridiplantae</taxon>
        <taxon>Streptophyta</taxon>
        <taxon>Embryophyta</taxon>
        <taxon>Tracheophyta</taxon>
        <taxon>Spermatophyta</taxon>
        <taxon>Magnoliopsida</taxon>
        <taxon>Liliopsida</taxon>
        <taxon>Asparagales</taxon>
        <taxon>Asparagaceae</taxon>
        <taxon>Asparagoideae</taxon>
        <taxon>Asparagus</taxon>
    </lineage>
</organism>
<dbReference type="EMBL" id="CM007382">
    <property type="protein sequence ID" value="ONK77225.1"/>
    <property type="molecule type" value="Genomic_DNA"/>
</dbReference>
<dbReference type="SUPFAM" id="SSF47769">
    <property type="entry name" value="SAM/Pointed domain"/>
    <property type="match status" value="1"/>
</dbReference>
<dbReference type="SMART" id="SM00454">
    <property type="entry name" value="SAM"/>
    <property type="match status" value="1"/>
</dbReference>
<evidence type="ECO:0000313" key="5">
    <source>
        <dbReference type="Proteomes" id="UP000243459"/>
    </source>
</evidence>
<dbReference type="OrthoDB" id="76949at2759"/>
<dbReference type="CDD" id="cd09487">
    <property type="entry name" value="SAM_superfamily"/>
    <property type="match status" value="1"/>
</dbReference>
<feature type="compositionally biased region" description="Polar residues" evidence="2">
    <location>
        <begin position="102"/>
        <end position="119"/>
    </location>
</feature>
<keyword evidence="1" id="KW-0677">Repeat</keyword>
<feature type="compositionally biased region" description="Basic and acidic residues" evidence="2">
    <location>
        <begin position="1"/>
        <end position="52"/>
    </location>
</feature>
<sequence length="188" mass="21347">MYSDKSKRSVWDRLNIDHNEDLGRSQNEDSNRQHQRDDKWKHDLYDDREPHTSKPRVGPGDLRFELQTKASQQAYQRGKGTGVGDLRENLSGRKNTWPIKKSASSSEATVSENKRSGPTSKKPLQESNSSVDAFLQSIGLKKYLPLFEAEEIDEMTVLVHLTEEDLKDLGLPMGPRKKILLALDSGNQ</sequence>
<evidence type="ECO:0000259" key="3">
    <source>
        <dbReference type="PROSITE" id="PS50105"/>
    </source>
</evidence>
<proteinExistence type="predicted"/>
<protein>
    <recommendedName>
        <fullName evidence="3">SAM domain-containing protein</fullName>
    </recommendedName>
</protein>
<dbReference type="InterPro" id="IPR001660">
    <property type="entry name" value="SAM"/>
</dbReference>
<feature type="region of interest" description="Disordered" evidence="2">
    <location>
        <begin position="1"/>
        <end position="129"/>
    </location>
</feature>
<dbReference type="OMA" id="LRHMTDD"/>
<dbReference type="PROSITE" id="PS50105">
    <property type="entry name" value="SAM_DOMAIN"/>
    <property type="match status" value="1"/>
</dbReference>
<dbReference type="Pfam" id="PF07647">
    <property type="entry name" value="SAM_2"/>
    <property type="match status" value="1"/>
</dbReference>
<dbReference type="InterPro" id="IPR013761">
    <property type="entry name" value="SAM/pointed_sf"/>
</dbReference>
<dbReference type="Proteomes" id="UP000243459">
    <property type="component" value="Chromosome 2"/>
</dbReference>
<dbReference type="Gene3D" id="1.10.150.50">
    <property type="entry name" value="Transcription Factor, Ets-1"/>
    <property type="match status" value="1"/>
</dbReference>
<keyword evidence="5" id="KW-1185">Reference proteome</keyword>
<accession>A0A5P1FFS8</accession>
<evidence type="ECO:0000256" key="2">
    <source>
        <dbReference type="SAM" id="MobiDB-lite"/>
    </source>
</evidence>